<evidence type="ECO:0000256" key="1">
    <source>
        <dbReference type="SAM" id="MobiDB-lite"/>
    </source>
</evidence>
<gene>
    <name evidence="2" type="ORF">Bca52824_017521</name>
</gene>
<feature type="region of interest" description="Disordered" evidence="1">
    <location>
        <begin position="1"/>
        <end position="72"/>
    </location>
</feature>
<protein>
    <submittedName>
        <fullName evidence="2">Uncharacterized protein</fullName>
    </submittedName>
</protein>
<evidence type="ECO:0000313" key="2">
    <source>
        <dbReference type="EMBL" id="KAG2314399.1"/>
    </source>
</evidence>
<dbReference type="AlphaFoldDB" id="A0A8X7VMR3"/>
<reference evidence="2 3" key="1">
    <citation type="submission" date="2020-02" db="EMBL/GenBank/DDBJ databases">
        <authorList>
            <person name="Ma Q."/>
            <person name="Huang Y."/>
            <person name="Song X."/>
            <person name="Pei D."/>
        </authorList>
    </citation>
    <scope>NUCLEOTIDE SEQUENCE [LARGE SCALE GENOMIC DNA]</scope>
    <source>
        <strain evidence="2">Sxm20200214</strain>
        <tissue evidence="2">Leaf</tissue>
    </source>
</reference>
<dbReference type="EMBL" id="JAAMPC010000004">
    <property type="protein sequence ID" value="KAG2314399.1"/>
    <property type="molecule type" value="Genomic_DNA"/>
</dbReference>
<dbReference type="Proteomes" id="UP000886595">
    <property type="component" value="Unassembled WGS sequence"/>
</dbReference>
<keyword evidence="3" id="KW-1185">Reference proteome</keyword>
<sequence length="171" mass="19436">MRLEGEQGMRNWYAQKHDGVATSNVTPHGPPGAPSEEIREDNQNAGTDSKKRKTTENGSSSTSYQHGADVRQGFLREEYEEVSVKKRMRLEGEQGMRNWYAQKHDGVAMGKPEMVEFYETETVESAIRAIQESTECGILVWRKRSSVPPHVVENSEVRQQILWGYSISNSF</sequence>
<feature type="compositionally biased region" description="Polar residues" evidence="1">
    <location>
        <begin position="56"/>
        <end position="65"/>
    </location>
</feature>
<organism evidence="2 3">
    <name type="scientific">Brassica carinata</name>
    <name type="common">Ethiopian mustard</name>
    <name type="synonym">Abyssinian cabbage</name>
    <dbReference type="NCBI Taxonomy" id="52824"/>
    <lineage>
        <taxon>Eukaryota</taxon>
        <taxon>Viridiplantae</taxon>
        <taxon>Streptophyta</taxon>
        <taxon>Embryophyta</taxon>
        <taxon>Tracheophyta</taxon>
        <taxon>Spermatophyta</taxon>
        <taxon>Magnoliopsida</taxon>
        <taxon>eudicotyledons</taxon>
        <taxon>Gunneridae</taxon>
        <taxon>Pentapetalae</taxon>
        <taxon>rosids</taxon>
        <taxon>malvids</taxon>
        <taxon>Brassicales</taxon>
        <taxon>Brassicaceae</taxon>
        <taxon>Brassiceae</taxon>
        <taxon>Brassica</taxon>
    </lineage>
</organism>
<evidence type="ECO:0000313" key="3">
    <source>
        <dbReference type="Proteomes" id="UP000886595"/>
    </source>
</evidence>
<comment type="caution">
    <text evidence="2">The sequence shown here is derived from an EMBL/GenBank/DDBJ whole genome shotgun (WGS) entry which is preliminary data.</text>
</comment>
<name>A0A8X7VMR3_BRACI</name>
<accession>A0A8X7VMR3</accession>
<proteinExistence type="predicted"/>